<evidence type="ECO:0000313" key="10">
    <source>
        <dbReference type="Proteomes" id="UP001305521"/>
    </source>
</evidence>
<dbReference type="Pfam" id="PF00512">
    <property type="entry name" value="HisKA"/>
    <property type="match status" value="1"/>
</dbReference>
<evidence type="ECO:0000256" key="3">
    <source>
        <dbReference type="ARBA" id="ARBA00022553"/>
    </source>
</evidence>
<dbReference type="SMART" id="SM00388">
    <property type="entry name" value="HisKA"/>
    <property type="match status" value="1"/>
</dbReference>
<keyword evidence="4" id="KW-0808">Transferase</keyword>
<sequence>MMPTSNSPTVAGARILVVDDEDAIVDLLTRYLQQAGADVVQARDAGEAERLVATDPGICVVISDIAMPGKNGLLLAEGLMAGRPDAEAIEIIIMTGYATTEAAISAMRARAFDLIRKPLRLGEMMTVVSRAVESSLTRRARAAREAEIWQRMRAADDERRRLASELQETQSGLRNTRSALENSERTRAGILSVVSHELRTPLIPVMGFSEFIATSPDLPAEDVREYAWQIHRAGGEMLKLIEIALDVVALQDGGGLGPRGGAWVTSLVARVLQALGDAARERGVTLMPEGDADVAVYGDIDRIDRAFFQLADNAIKASPRGGVVNLRWSCEAPAHTRIEVLDRGPGVPEAIRSAVGSVFLKADTANDRAWPGAGLGLALVQRVASAHGGTFRLGARPGGGSEAILVLPHHEPVASQPKPCW</sequence>
<evidence type="ECO:0000313" key="9">
    <source>
        <dbReference type="EMBL" id="WPB83829.1"/>
    </source>
</evidence>
<dbReference type="InterPro" id="IPR003594">
    <property type="entry name" value="HATPase_dom"/>
</dbReference>
<dbReference type="PANTHER" id="PTHR43047">
    <property type="entry name" value="TWO-COMPONENT HISTIDINE PROTEIN KINASE"/>
    <property type="match status" value="1"/>
</dbReference>
<comment type="catalytic activity">
    <reaction evidence="1">
        <text>ATP + protein L-histidine = ADP + protein N-phospho-L-histidine.</text>
        <dbReference type="EC" id="2.7.13.3"/>
    </reaction>
</comment>
<dbReference type="SUPFAM" id="SSF55874">
    <property type="entry name" value="ATPase domain of HSP90 chaperone/DNA topoisomerase II/histidine kinase"/>
    <property type="match status" value="1"/>
</dbReference>
<dbReference type="Gene3D" id="3.40.50.2300">
    <property type="match status" value="1"/>
</dbReference>
<feature type="domain" description="Response regulatory" evidence="8">
    <location>
        <begin position="14"/>
        <end position="132"/>
    </location>
</feature>
<dbReference type="Gene3D" id="3.30.565.10">
    <property type="entry name" value="Histidine kinase-like ATPase, C-terminal domain"/>
    <property type="match status" value="1"/>
</dbReference>
<keyword evidence="5" id="KW-0418">Kinase</keyword>
<evidence type="ECO:0000259" key="7">
    <source>
        <dbReference type="PROSITE" id="PS50109"/>
    </source>
</evidence>
<evidence type="ECO:0000256" key="6">
    <source>
        <dbReference type="PROSITE-ProRule" id="PRU00169"/>
    </source>
</evidence>
<dbReference type="Proteomes" id="UP001305521">
    <property type="component" value="Chromosome"/>
</dbReference>
<dbReference type="Pfam" id="PF02518">
    <property type="entry name" value="HATPase_c"/>
    <property type="match status" value="1"/>
</dbReference>
<dbReference type="CDD" id="cd00082">
    <property type="entry name" value="HisKA"/>
    <property type="match status" value="1"/>
</dbReference>
<dbReference type="PROSITE" id="PS50109">
    <property type="entry name" value="HIS_KIN"/>
    <property type="match status" value="1"/>
</dbReference>
<dbReference type="EMBL" id="CP137852">
    <property type="protein sequence ID" value="WPB83829.1"/>
    <property type="molecule type" value="Genomic_DNA"/>
</dbReference>
<dbReference type="EC" id="2.7.13.3" evidence="2"/>
<dbReference type="InterPro" id="IPR004358">
    <property type="entry name" value="Sig_transdc_His_kin-like_C"/>
</dbReference>
<evidence type="ECO:0000256" key="5">
    <source>
        <dbReference type="ARBA" id="ARBA00022777"/>
    </source>
</evidence>
<evidence type="ECO:0000256" key="4">
    <source>
        <dbReference type="ARBA" id="ARBA00022679"/>
    </source>
</evidence>
<dbReference type="PROSITE" id="PS50110">
    <property type="entry name" value="RESPONSE_REGULATORY"/>
    <property type="match status" value="1"/>
</dbReference>
<dbReference type="InterPro" id="IPR003661">
    <property type="entry name" value="HisK_dim/P_dom"/>
</dbReference>
<dbReference type="RefSeq" id="WP_318647786.1">
    <property type="nucleotide sequence ID" value="NZ_CP137852.1"/>
</dbReference>
<dbReference type="SUPFAM" id="SSF52172">
    <property type="entry name" value="CheY-like"/>
    <property type="match status" value="1"/>
</dbReference>
<evidence type="ECO:0000256" key="1">
    <source>
        <dbReference type="ARBA" id="ARBA00000085"/>
    </source>
</evidence>
<dbReference type="CDD" id="cd00075">
    <property type="entry name" value="HATPase"/>
    <property type="match status" value="1"/>
</dbReference>
<dbReference type="Gene3D" id="1.10.287.130">
    <property type="match status" value="1"/>
</dbReference>
<keyword evidence="3 6" id="KW-0597">Phosphoprotein</keyword>
<gene>
    <name evidence="9" type="ORF">R9Z33_17145</name>
</gene>
<dbReference type="SMART" id="SM00448">
    <property type="entry name" value="REC"/>
    <property type="match status" value="1"/>
</dbReference>
<proteinExistence type="predicted"/>
<dbReference type="InterPro" id="IPR036890">
    <property type="entry name" value="HATPase_C_sf"/>
</dbReference>
<dbReference type="SUPFAM" id="SSF47384">
    <property type="entry name" value="Homodimeric domain of signal transducing histidine kinase"/>
    <property type="match status" value="1"/>
</dbReference>
<organism evidence="9 10">
    <name type="scientific">Sediminicoccus rosea</name>
    <dbReference type="NCBI Taxonomy" id="1225128"/>
    <lineage>
        <taxon>Bacteria</taxon>
        <taxon>Pseudomonadati</taxon>
        <taxon>Pseudomonadota</taxon>
        <taxon>Alphaproteobacteria</taxon>
        <taxon>Acetobacterales</taxon>
        <taxon>Roseomonadaceae</taxon>
        <taxon>Sediminicoccus</taxon>
    </lineage>
</organism>
<dbReference type="InterPro" id="IPR011006">
    <property type="entry name" value="CheY-like_superfamily"/>
</dbReference>
<dbReference type="InterPro" id="IPR001789">
    <property type="entry name" value="Sig_transdc_resp-reg_receiver"/>
</dbReference>
<dbReference type="PRINTS" id="PR00344">
    <property type="entry name" value="BCTRLSENSOR"/>
</dbReference>
<keyword evidence="10" id="KW-1185">Reference proteome</keyword>
<dbReference type="Pfam" id="PF00072">
    <property type="entry name" value="Response_reg"/>
    <property type="match status" value="1"/>
</dbReference>
<dbReference type="InterPro" id="IPR005467">
    <property type="entry name" value="His_kinase_dom"/>
</dbReference>
<accession>A0ABZ0PDW7</accession>
<evidence type="ECO:0000259" key="8">
    <source>
        <dbReference type="PROSITE" id="PS50110"/>
    </source>
</evidence>
<protein>
    <recommendedName>
        <fullName evidence="2">histidine kinase</fullName>
        <ecNumber evidence="2">2.7.13.3</ecNumber>
    </recommendedName>
</protein>
<dbReference type="PANTHER" id="PTHR43047:SF72">
    <property type="entry name" value="OSMOSENSING HISTIDINE PROTEIN KINASE SLN1"/>
    <property type="match status" value="1"/>
</dbReference>
<dbReference type="SMART" id="SM00387">
    <property type="entry name" value="HATPase_c"/>
    <property type="match status" value="1"/>
</dbReference>
<name>A0ABZ0PDW7_9PROT</name>
<feature type="modified residue" description="4-aspartylphosphate" evidence="6">
    <location>
        <position position="64"/>
    </location>
</feature>
<evidence type="ECO:0000256" key="2">
    <source>
        <dbReference type="ARBA" id="ARBA00012438"/>
    </source>
</evidence>
<reference evidence="9 10" key="1">
    <citation type="submission" date="2023-11" db="EMBL/GenBank/DDBJ databases">
        <title>Arctic aerobic anoxygenic photoheterotroph Sediminicoccus rosea KRV36 adapts its photosynthesis to long days of polar summer.</title>
        <authorList>
            <person name="Tomasch J."/>
            <person name="Kopejtka K."/>
            <person name="Bily T."/>
            <person name="Gardiner A.T."/>
            <person name="Gardian Z."/>
            <person name="Shivaramu S."/>
            <person name="Koblizek M."/>
            <person name="Engelhardt F."/>
            <person name="Kaftan D."/>
        </authorList>
    </citation>
    <scope>NUCLEOTIDE SEQUENCE [LARGE SCALE GENOMIC DNA]</scope>
    <source>
        <strain evidence="9 10">R-30</strain>
    </source>
</reference>
<dbReference type="InterPro" id="IPR036097">
    <property type="entry name" value="HisK_dim/P_sf"/>
</dbReference>
<feature type="domain" description="Histidine kinase" evidence="7">
    <location>
        <begin position="193"/>
        <end position="411"/>
    </location>
</feature>